<dbReference type="Pfam" id="PF00856">
    <property type="entry name" value="SET"/>
    <property type="match status" value="1"/>
</dbReference>
<dbReference type="PANTHER" id="PTHR12350:SF19">
    <property type="entry name" value="SET DOMAIN-CONTAINING PROTEIN"/>
    <property type="match status" value="1"/>
</dbReference>
<evidence type="ECO:0000313" key="7">
    <source>
        <dbReference type="Proteomes" id="UP000192257"/>
    </source>
</evidence>
<gene>
    <name evidence="6" type="ORF">TM35_000025240</name>
</gene>
<dbReference type="RefSeq" id="XP_028887264.1">
    <property type="nucleotide sequence ID" value="XM_029021842.1"/>
</dbReference>
<dbReference type="STRING" id="67003.A0A1X0P8J8"/>
<dbReference type="Gene3D" id="2.170.270.10">
    <property type="entry name" value="SET domain"/>
    <property type="match status" value="1"/>
</dbReference>
<evidence type="ECO:0000313" key="6">
    <source>
        <dbReference type="EMBL" id="ORC93198.1"/>
    </source>
</evidence>
<dbReference type="GO" id="GO:0008168">
    <property type="term" value="F:methyltransferase activity"/>
    <property type="evidence" value="ECO:0007669"/>
    <property type="project" value="UniProtKB-KW"/>
</dbReference>
<dbReference type="EMBL" id="NBCO01000002">
    <property type="protein sequence ID" value="ORC93198.1"/>
    <property type="molecule type" value="Genomic_DNA"/>
</dbReference>
<keyword evidence="3" id="KW-0949">S-adenosyl-L-methionine</keyword>
<keyword evidence="1" id="KW-0489">Methyltransferase</keyword>
<feature type="domain" description="Post-SET" evidence="5">
    <location>
        <begin position="413"/>
        <end position="429"/>
    </location>
</feature>
<proteinExistence type="predicted"/>
<evidence type="ECO:0000259" key="5">
    <source>
        <dbReference type="PROSITE" id="PS50868"/>
    </source>
</evidence>
<evidence type="ECO:0000256" key="3">
    <source>
        <dbReference type="ARBA" id="ARBA00022691"/>
    </source>
</evidence>
<dbReference type="PROSITE" id="PS50868">
    <property type="entry name" value="POST_SET"/>
    <property type="match status" value="1"/>
</dbReference>
<keyword evidence="2" id="KW-0808">Transferase</keyword>
<reference evidence="6 7" key="1">
    <citation type="submission" date="2017-03" db="EMBL/GenBank/DDBJ databases">
        <title>An alternative strategy for trypanosome survival in the mammalian bloodstream revealed through genome and transcriptome analysis of the ubiquitous bovine parasite Trypanosoma (Megatrypanum) theileri.</title>
        <authorList>
            <person name="Kelly S."/>
            <person name="Ivens A."/>
            <person name="Mott A."/>
            <person name="O'Neill E."/>
            <person name="Emms D."/>
            <person name="Macleod O."/>
            <person name="Voorheis P."/>
            <person name="Matthews J."/>
            <person name="Matthews K."/>
            <person name="Carrington M."/>
        </authorList>
    </citation>
    <scope>NUCLEOTIDE SEQUENCE [LARGE SCALE GENOMIC DNA]</scope>
    <source>
        <strain evidence="6">Edinburgh</strain>
    </source>
</reference>
<name>A0A1X0P8J8_9TRYP</name>
<dbReference type="GO" id="GO:0032259">
    <property type="term" value="P:methylation"/>
    <property type="evidence" value="ECO:0007669"/>
    <property type="project" value="UniProtKB-KW"/>
</dbReference>
<dbReference type="InterPro" id="IPR001214">
    <property type="entry name" value="SET_dom"/>
</dbReference>
<dbReference type="PROSITE" id="PS50280">
    <property type="entry name" value="SET"/>
    <property type="match status" value="1"/>
</dbReference>
<comment type="caution">
    <text evidence="6">The sequence shown here is derived from an EMBL/GenBank/DDBJ whole genome shotgun (WGS) entry which is preliminary data.</text>
</comment>
<protein>
    <submittedName>
        <fullName evidence="6">Putative SET domain protein</fullName>
    </submittedName>
</protein>
<feature type="domain" description="SET" evidence="4">
    <location>
        <begin position="287"/>
        <end position="405"/>
    </location>
</feature>
<dbReference type="Proteomes" id="UP000192257">
    <property type="component" value="Unassembled WGS sequence"/>
</dbReference>
<sequence length="455" mass="51548">MSKGDVVAVFCNEEHEEEVMSRLNVLEGFPYRMFSLRNGPSMYLAVRSFFASREMYRCALNLCTGSTEDERSGSPVVLASLFEHCGVTYAGCRYDLLKQPLDILFMICFYAGMPLPRFSVIRTGADIELFDLQFPVRLRNADPLQGTFDCVLEKESTLHEVLKDAVKNYGKVVVWEVSGKKSTEMEVLVSGAGFVAFTQESIQDNILVQRFTPAIEKYAASFAKGVLDKNGYAKLLFNKSRHTDDLVLESVNLECSLIDLNSIILSPAATKDFLEECIRECERGCKPPVIELRFGGSNKGYFLCAAKEIKKGEYVFEDEGRSFSIVTKPFVMKRWDAEKKVLFAEYAWPLDADGHVYAIWEKDPCRWRPINHSCDPNCIFDEGHSLNVVAARDISKGDELTMDYSTFCDYTMKPFSCFCGSVCCRGLIIPDETSLKKYGTHTWHRRPPFRPSENS</sequence>
<dbReference type="GeneID" id="39981622"/>
<dbReference type="SUPFAM" id="SSF82199">
    <property type="entry name" value="SET domain"/>
    <property type="match status" value="1"/>
</dbReference>
<dbReference type="VEuPathDB" id="TriTrypDB:TM35_000025240"/>
<dbReference type="InterPro" id="IPR003616">
    <property type="entry name" value="Post-SET_dom"/>
</dbReference>
<dbReference type="AlphaFoldDB" id="A0A1X0P8J8"/>
<keyword evidence="7" id="KW-1185">Reference proteome</keyword>
<dbReference type="PANTHER" id="PTHR12350">
    <property type="entry name" value="HISTONE-LYSINE N-METHYLTRANSFERASE-RELATED"/>
    <property type="match status" value="1"/>
</dbReference>
<accession>A0A1X0P8J8</accession>
<evidence type="ECO:0000256" key="2">
    <source>
        <dbReference type="ARBA" id="ARBA00022679"/>
    </source>
</evidence>
<dbReference type="InterPro" id="IPR053201">
    <property type="entry name" value="Flavunoidine_N-MTase"/>
</dbReference>
<dbReference type="OrthoDB" id="5792673at2759"/>
<dbReference type="InterPro" id="IPR046341">
    <property type="entry name" value="SET_dom_sf"/>
</dbReference>
<evidence type="ECO:0000256" key="1">
    <source>
        <dbReference type="ARBA" id="ARBA00022603"/>
    </source>
</evidence>
<organism evidence="6 7">
    <name type="scientific">Trypanosoma theileri</name>
    <dbReference type="NCBI Taxonomy" id="67003"/>
    <lineage>
        <taxon>Eukaryota</taxon>
        <taxon>Discoba</taxon>
        <taxon>Euglenozoa</taxon>
        <taxon>Kinetoplastea</taxon>
        <taxon>Metakinetoplastina</taxon>
        <taxon>Trypanosomatida</taxon>
        <taxon>Trypanosomatidae</taxon>
        <taxon>Trypanosoma</taxon>
    </lineage>
</organism>
<evidence type="ECO:0000259" key="4">
    <source>
        <dbReference type="PROSITE" id="PS50280"/>
    </source>
</evidence>
<dbReference type="CDD" id="cd20071">
    <property type="entry name" value="SET_SMYD"/>
    <property type="match status" value="1"/>
</dbReference>